<dbReference type="Proteomes" id="UP000792457">
    <property type="component" value="Unassembled WGS sequence"/>
</dbReference>
<dbReference type="PROSITE" id="PS00237">
    <property type="entry name" value="G_PROTEIN_RECEP_F1_1"/>
    <property type="match status" value="1"/>
</dbReference>
<dbReference type="OrthoDB" id="6435638at2759"/>
<keyword evidence="13" id="KW-1185">Reference proteome</keyword>
<keyword evidence="3" id="KW-1003">Cell membrane</keyword>
<keyword evidence="4 8" id="KW-0812">Transmembrane</keyword>
<dbReference type="PRINTS" id="PR00237">
    <property type="entry name" value="GPCRRHODOPSN"/>
</dbReference>
<comment type="subcellular location">
    <subcellularLocation>
        <location evidence="1">Cell membrane</location>
        <topology evidence="1">Multi-pass membrane protein</topology>
    </subcellularLocation>
</comment>
<evidence type="ECO:0000256" key="5">
    <source>
        <dbReference type="ARBA" id="ARBA00022989"/>
    </source>
</evidence>
<dbReference type="GO" id="GO:0032870">
    <property type="term" value="P:cellular response to hormone stimulus"/>
    <property type="evidence" value="ECO:0007669"/>
    <property type="project" value="TreeGrafter"/>
</dbReference>
<feature type="compositionally biased region" description="Basic and acidic residues" evidence="9">
    <location>
        <begin position="349"/>
        <end position="365"/>
    </location>
</feature>
<dbReference type="InterPro" id="IPR017452">
    <property type="entry name" value="GPCR_Rhodpsn_7TM"/>
</dbReference>
<keyword evidence="5 10" id="KW-1133">Transmembrane helix</keyword>
<keyword evidence="8" id="KW-0807">Transducer</keyword>
<dbReference type="InterPro" id="IPR000276">
    <property type="entry name" value="GPCR_Rhodpsn"/>
</dbReference>
<evidence type="ECO:0000313" key="12">
    <source>
        <dbReference type="EMBL" id="KAG8230930.1"/>
    </source>
</evidence>
<dbReference type="SUPFAM" id="SSF81321">
    <property type="entry name" value="Family A G protein-coupled receptor-like"/>
    <property type="match status" value="1"/>
</dbReference>
<dbReference type="PANTHER" id="PTHR24241">
    <property type="entry name" value="NEUROPEPTIDE RECEPTOR-RELATED G-PROTEIN COUPLED RECEPTOR"/>
    <property type="match status" value="1"/>
</dbReference>
<evidence type="ECO:0000256" key="10">
    <source>
        <dbReference type="SAM" id="Phobius"/>
    </source>
</evidence>
<comment type="similarity">
    <text evidence="2 8">Belongs to the G-protein coupled receptor 1 family.</text>
</comment>
<feature type="transmembrane region" description="Helical" evidence="10">
    <location>
        <begin position="37"/>
        <end position="61"/>
    </location>
</feature>
<gene>
    <name evidence="12" type="ORF">J437_LFUL002963</name>
</gene>
<feature type="transmembrane region" description="Helical" evidence="10">
    <location>
        <begin position="173"/>
        <end position="199"/>
    </location>
</feature>
<feature type="transmembrane region" description="Helical" evidence="10">
    <location>
        <begin position="232"/>
        <end position="254"/>
    </location>
</feature>
<evidence type="ECO:0000256" key="2">
    <source>
        <dbReference type="ARBA" id="ARBA00010663"/>
    </source>
</evidence>
<dbReference type="GO" id="GO:0042277">
    <property type="term" value="F:peptide binding"/>
    <property type="evidence" value="ECO:0007669"/>
    <property type="project" value="TreeGrafter"/>
</dbReference>
<feature type="domain" description="G-protein coupled receptors family 1 profile" evidence="11">
    <location>
        <begin position="15"/>
        <end position="285"/>
    </location>
</feature>
<dbReference type="EMBL" id="KZ308518">
    <property type="protein sequence ID" value="KAG8230930.1"/>
    <property type="molecule type" value="Genomic_DNA"/>
</dbReference>
<proteinExistence type="inferred from homology"/>
<keyword evidence="8" id="KW-0297">G-protein coupled receptor</keyword>
<evidence type="ECO:0000259" key="11">
    <source>
        <dbReference type="PROSITE" id="PS50262"/>
    </source>
</evidence>
<dbReference type="Pfam" id="PF00001">
    <property type="entry name" value="7tm_1"/>
    <property type="match status" value="1"/>
</dbReference>
<evidence type="ECO:0000256" key="1">
    <source>
        <dbReference type="ARBA" id="ARBA00004651"/>
    </source>
</evidence>
<feature type="region of interest" description="Disordered" evidence="9">
    <location>
        <begin position="338"/>
        <end position="365"/>
    </location>
</feature>
<dbReference type="GO" id="GO:0097003">
    <property type="term" value="F:adipokinetic hormone receptor activity"/>
    <property type="evidence" value="ECO:0007669"/>
    <property type="project" value="TreeGrafter"/>
</dbReference>
<protein>
    <recommendedName>
        <fullName evidence="11">G-protein coupled receptors family 1 profile domain-containing protein</fullName>
    </recommendedName>
</protein>
<feature type="transmembrane region" description="Helical" evidence="10">
    <location>
        <begin position="122"/>
        <end position="144"/>
    </location>
</feature>
<evidence type="ECO:0000256" key="4">
    <source>
        <dbReference type="ARBA" id="ARBA00022692"/>
    </source>
</evidence>
<evidence type="ECO:0000313" key="13">
    <source>
        <dbReference type="Proteomes" id="UP000792457"/>
    </source>
</evidence>
<feature type="transmembrane region" description="Helical" evidence="10">
    <location>
        <begin position="269"/>
        <end position="290"/>
    </location>
</feature>
<evidence type="ECO:0000256" key="8">
    <source>
        <dbReference type="RuleBase" id="RU000688"/>
    </source>
</evidence>
<dbReference type="Gene3D" id="1.20.1070.10">
    <property type="entry name" value="Rhodopsin 7-helix transmembrane proteins"/>
    <property type="match status" value="1"/>
</dbReference>
<reference evidence="12" key="2">
    <citation type="submission" date="2017-10" db="EMBL/GenBank/DDBJ databases">
        <title>Ladona fulva Genome sequencing and assembly.</title>
        <authorList>
            <person name="Murali S."/>
            <person name="Richards S."/>
            <person name="Bandaranaike D."/>
            <person name="Bellair M."/>
            <person name="Blankenburg K."/>
            <person name="Chao H."/>
            <person name="Dinh H."/>
            <person name="Doddapaneni H."/>
            <person name="Dugan-Rocha S."/>
            <person name="Elkadiri S."/>
            <person name="Gnanaolivu R."/>
            <person name="Hernandez B."/>
            <person name="Skinner E."/>
            <person name="Javaid M."/>
            <person name="Lee S."/>
            <person name="Li M."/>
            <person name="Ming W."/>
            <person name="Munidasa M."/>
            <person name="Muniz J."/>
            <person name="Nguyen L."/>
            <person name="Hughes D."/>
            <person name="Osuji N."/>
            <person name="Pu L.-L."/>
            <person name="Puazo M."/>
            <person name="Qu C."/>
            <person name="Quiroz J."/>
            <person name="Raj R."/>
            <person name="Weissenberger G."/>
            <person name="Xin Y."/>
            <person name="Zou X."/>
            <person name="Han Y."/>
            <person name="Worley K."/>
            <person name="Muzny D."/>
            <person name="Gibbs R."/>
        </authorList>
    </citation>
    <scope>NUCLEOTIDE SEQUENCE</scope>
    <source>
        <strain evidence="12">Sampled in the wild</strain>
    </source>
</reference>
<comment type="caution">
    <text evidence="12">The sequence shown here is derived from an EMBL/GenBank/DDBJ whole genome shotgun (WGS) entry which is preliminary data.</text>
</comment>
<evidence type="ECO:0000256" key="3">
    <source>
        <dbReference type="ARBA" id="ARBA00022475"/>
    </source>
</evidence>
<dbReference type="PANTHER" id="PTHR24241:SF59">
    <property type="entry name" value="ADIPOKINETIC HORMONE RECEPTOR, ISOFORM C"/>
    <property type="match status" value="1"/>
</dbReference>
<sequence length="365" mass="41779">MSAAWPQVNFSDPEEEVAATTELPEDMRFNAGHVVSISTYSVLLVISAIGNISVTFLMMPLEIGWAATVTWTAGDIACRVMAFFRVFGLFLSGFVLACVSIDRYYAVLKPLQLNYVNRRMKVMLSVAWIASIVCSLPQSVVFHVEYHPNITWYAQCVTYHAFPSPTYELTYSLFGMVMMYAFPLLVITFAYTSILAEIFRRSRDSGPEMDDIRRSSLGYLGRAKVRTLKMTITIVVVFFVCWTPYNVISLWYWFDKKTAKLLDQRAQKALFLFACTNSCANPLVYGLFNFRRDRGRFRQRQRGTRCSRGTVIGAQRFDRSLSDPRDDMLMESRWKTFPPTESRGVTRNQLEEHNGKRKAENGGLL</sequence>
<evidence type="ECO:0000256" key="7">
    <source>
        <dbReference type="ARBA" id="ARBA00023170"/>
    </source>
</evidence>
<dbReference type="AlphaFoldDB" id="A0A8K0P098"/>
<dbReference type="GO" id="GO:0005886">
    <property type="term" value="C:plasma membrane"/>
    <property type="evidence" value="ECO:0007669"/>
    <property type="project" value="UniProtKB-SubCell"/>
</dbReference>
<keyword evidence="7 8" id="KW-0675">Receptor</keyword>
<reference evidence="12" key="1">
    <citation type="submission" date="2013-04" db="EMBL/GenBank/DDBJ databases">
        <authorList>
            <person name="Qu J."/>
            <person name="Murali S.C."/>
            <person name="Bandaranaike D."/>
            <person name="Bellair M."/>
            <person name="Blankenburg K."/>
            <person name="Chao H."/>
            <person name="Dinh H."/>
            <person name="Doddapaneni H."/>
            <person name="Downs B."/>
            <person name="Dugan-Rocha S."/>
            <person name="Elkadiri S."/>
            <person name="Gnanaolivu R.D."/>
            <person name="Hernandez B."/>
            <person name="Javaid M."/>
            <person name="Jayaseelan J.C."/>
            <person name="Lee S."/>
            <person name="Li M."/>
            <person name="Ming W."/>
            <person name="Munidasa M."/>
            <person name="Muniz J."/>
            <person name="Nguyen L."/>
            <person name="Ongeri F."/>
            <person name="Osuji N."/>
            <person name="Pu L.-L."/>
            <person name="Puazo M."/>
            <person name="Qu C."/>
            <person name="Quiroz J."/>
            <person name="Raj R."/>
            <person name="Weissenberger G."/>
            <person name="Xin Y."/>
            <person name="Zou X."/>
            <person name="Han Y."/>
            <person name="Richards S."/>
            <person name="Worley K."/>
            <person name="Muzny D."/>
            <person name="Gibbs R."/>
        </authorList>
    </citation>
    <scope>NUCLEOTIDE SEQUENCE</scope>
    <source>
        <strain evidence="12">Sampled in the wild</strain>
    </source>
</reference>
<accession>A0A8K0P098</accession>
<dbReference type="PROSITE" id="PS50262">
    <property type="entry name" value="G_PROTEIN_RECEP_F1_2"/>
    <property type="match status" value="1"/>
</dbReference>
<name>A0A8K0P098_LADFU</name>
<evidence type="ECO:0000256" key="6">
    <source>
        <dbReference type="ARBA" id="ARBA00023136"/>
    </source>
</evidence>
<feature type="transmembrane region" description="Helical" evidence="10">
    <location>
        <begin position="81"/>
        <end position="101"/>
    </location>
</feature>
<keyword evidence="6 10" id="KW-0472">Membrane</keyword>
<dbReference type="GO" id="GO:0004930">
    <property type="term" value="F:G protein-coupled receptor activity"/>
    <property type="evidence" value="ECO:0007669"/>
    <property type="project" value="UniProtKB-KW"/>
</dbReference>
<organism evidence="12 13">
    <name type="scientific">Ladona fulva</name>
    <name type="common">Scarce chaser dragonfly</name>
    <name type="synonym">Libellula fulva</name>
    <dbReference type="NCBI Taxonomy" id="123851"/>
    <lineage>
        <taxon>Eukaryota</taxon>
        <taxon>Metazoa</taxon>
        <taxon>Ecdysozoa</taxon>
        <taxon>Arthropoda</taxon>
        <taxon>Hexapoda</taxon>
        <taxon>Insecta</taxon>
        <taxon>Pterygota</taxon>
        <taxon>Palaeoptera</taxon>
        <taxon>Odonata</taxon>
        <taxon>Epiprocta</taxon>
        <taxon>Anisoptera</taxon>
        <taxon>Libelluloidea</taxon>
        <taxon>Libellulidae</taxon>
        <taxon>Ladona</taxon>
    </lineage>
</organism>
<evidence type="ECO:0000256" key="9">
    <source>
        <dbReference type="SAM" id="MobiDB-lite"/>
    </source>
</evidence>